<organism evidence="1 2">
    <name type="scientific">Candidatus Mycosynbacter amalyticus</name>
    <dbReference type="NCBI Taxonomy" id="2665156"/>
    <lineage>
        <taxon>Bacteria</taxon>
        <taxon>Candidatus Saccharimonadota</taxon>
        <taxon>Candidatus Saccharimonadota incertae sedis</taxon>
        <taxon>Candidatus Mycosynbacter</taxon>
    </lineage>
</organism>
<dbReference type="EMBL" id="CP045921">
    <property type="protein sequence ID" value="QHN42601.1"/>
    <property type="molecule type" value="Genomic_DNA"/>
</dbReference>
<accession>A0A857MN72</accession>
<name>A0A857MN72_9BACT</name>
<proteinExistence type="predicted"/>
<evidence type="ECO:0000313" key="2">
    <source>
        <dbReference type="Proteomes" id="UP001059824"/>
    </source>
</evidence>
<dbReference type="RefSeq" id="WP_260764021.1">
    <property type="nucleotide sequence ID" value="NZ_CP045921.1"/>
</dbReference>
<dbReference type="Proteomes" id="UP001059824">
    <property type="component" value="Chromosome"/>
</dbReference>
<dbReference type="AlphaFoldDB" id="A0A857MN72"/>
<protein>
    <submittedName>
        <fullName evidence="1">Uncharacterized protein</fullName>
    </submittedName>
</protein>
<reference evidence="1" key="1">
    <citation type="journal article" date="2021" name="Nat. Microbiol.">
        <title>Cocultivation of an ultrasmall environmental parasitic bacterium with lytic ability against bacteria associated with wastewater foams.</title>
        <authorList>
            <person name="Batinovic S."/>
            <person name="Rose J.J.A."/>
            <person name="Ratcliffe J."/>
            <person name="Seviour R.J."/>
            <person name="Petrovski S."/>
        </authorList>
    </citation>
    <scope>NUCLEOTIDE SEQUENCE</scope>
    <source>
        <strain evidence="1">JR1</strain>
    </source>
</reference>
<sequence length="96" mass="10828">MQAHNPLSDAALVPRDIAPGVRFINYKPDMPESVRHGTFHRYAYWDSREEYVADLIFDSEPATAKPHDVGLSVLGITCSSDDENEWAQCLTIFETT</sequence>
<evidence type="ECO:0000313" key="1">
    <source>
        <dbReference type="EMBL" id="QHN42601.1"/>
    </source>
</evidence>
<keyword evidence="2" id="KW-1185">Reference proteome</keyword>
<gene>
    <name evidence="1" type="ORF">GII36_01895</name>
</gene>
<dbReference type="KEGG" id="mama:GII36_01895"/>